<keyword evidence="4" id="KW-1185">Reference proteome</keyword>
<sequence length="171" mass="19913">MIENSSTEKRPRLEIHRSFLENIFEIGALIGVIASLISPIRAWSSLPSKIPAHYNIYGEIDRWGSKGEIFLLVPIIILMYIFLTVLNHYPHRFNYPFAITEQNAEEQYRLARLMVQVLKVEVIWIFFYIEWISIKAAMSKAMGLGKAFMIISLILVFSTIGVYIWRAFRVK</sequence>
<accession>A0A4Z0R6Z2</accession>
<dbReference type="RefSeq" id="WP_135546135.1">
    <property type="nucleotide sequence ID" value="NZ_SPQQ01000003.1"/>
</dbReference>
<proteinExistence type="predicted"/>
<evidence type="ECO:0000313" key="4">
    <source>
        <dbReference type="Proteomes" id="UP000298460"/>
    </source>
</evidence>
<evidence type="ECO:0000259" key="2">
    <source>
        <dbReference type="Pfam" id="PF07853"/>
    </source>
</evidence>
<feature type="transmembrane region" description="Helical" evidence="1">
    <location>
        <begin position="69"/>
        <end position="89"/>
    </location>
</feature>
<dbReference type="EMBL" id="SPQQ01000003">
    <property type="protein sequence ID" value="TGE38155.1"/>
    <property type="molecule type" value="Genomic_DNA"/>
</dbReference>
<gene>
    <name evidence="3" type="ORF">E4K67_09255</name>
</gene>
<evidence type="ECO:0000256" key="1">
    <source>
        <dbReference type="SAM" id="Phobius"/>
    </source>
</evidence>
<keyword evidence="1" id="KW-0812">Transmembrane</keyword>
<keyword evidence="1" id="KW-1133">Transmembrane helix</keyword>
<organism evidence="3 4">
    <name type="scientific">Desulfosporosinus fructosivorans</name>
    <dbReference type="NCBI Taxonomy" id="2018669"/>
    <lineage>
        <taxon>Bacteria</taxon>
        <taxon>Bacillati</taxon>
        <taxon>Bacillota</taxon>
        <taxon>Clostridia</taxon>
        <taxon>Eubacteriales</taxon>
        <taxon>Desulfitobacteriaceae</taxon>
        <taxon>Desulfosporosinus</taxon>
    </lineage>
</organism>
<comment type="caution">
    <text evidence="3">The sequence shown here is derived from an EMBL/GenBank/DDBJ whole genome shotgun (WGS) entry which is preliminary data.</text>
</comment>
<feature type="transmembrane region" description="Helical" evidence="1">
    <location>
        <begin position="110"/>
        <end position="129"/>
    </location>
</feature>
<name>A0A4Z0R6Z2_9FIRM</name>
<feature type="domain" description="DUF1648" evidence="2">
    <location>
        <begin position="32"/>
        <end position="77"/>
    </location>
</feature>
<evidence type="ECO:0000313" key="3">
    <source>
        <dbReference type="EMBL" id="TGE38155.1"/>
    </source>
</evidence>
<keyword evidence="1" id="KW-0472">Membrane</keyword>
<dbReference type="OrthoDB" id="9808690at2"/>
<reference evidence="3 4" key="1">
    <citation type="submission" date="2019-03" db="EMBL/GenBank/DDBJ databases">
        <title>Draft Genome Sequence of Desulfosporosinus fructosivorans Strain 63.6F, Isolated from Marine Sediment in the Baltic Sea.</title>
        <authorList>
            <person name="Hausmann B."/>
            <person name="Vandieken V."/>
            <person name="Pjevac P."/>
            <person name="Schreck K."/>
            <person name="Herbold C.W."/>
            <person name="Loy A."/>
        </authorList>
    </citation>
    <scope>NUCLEOTIDE SEQUENCE [LARGE SCALE GENOMIC DNA]</scope>
    <source>
        <strain evidence="3 4">63.6F</strain>
    </source>
</reference>
<dbReference type="Pfam" id="PF07853">
    <property type="entry name" value="DUF1648"/>
    <property type="match status" value="1"/>
</dbReference>
<feature type="transmembrane region" description="Helical" evidence="1">
    <location>
        <begin position="141"/>
        <end position="165"/>
    </location>
</feature>
<dbReference type="Proteomes" id="UP000298460">
    <property type="component" value="Unassembled WGS sequence"/>
</dbReference>
<protein>
    <submittedName>
        <fullName evidence="3">DUF1648 domain-containing protein</fullName>
    </submittedName>
</protein>
<feature type="transmembrane region" description="Helical" evidence="1">
    <location>
        <begin position="20"/>
        <end position="40"/>
    </location>
</feature>
<dbReference type="AlphaFoldDB" id="A0A4Z0R6Z2"/>
<dbReference type="InterPro" id="IPR012867">
    <property type="entry name" value="DUF1648"/>
</dbReference>